<dbReference type="CDD" id="cd09020">
    <property type="entry name" value="D-hex-6-P-epi_like"/>
    <property type="match status" value="1"/>
</dbReference>
<dbReference type="InterPro" id="IPR014718">
    <property type="entry name" value="GH-type_carb-bd"/>
</dbReference>
<dbReference type="EC" id="5.1.3.15" evidence="4"/>
<feature type="active site" evidence="5">
    <location>
        <position position="139"/>
    </location>
</feature>
<feature type="active site" evidence="5">
    <location>
        <position position="241"/>
    </location>
</feature>
<dbReference type="InterPro" id="IPR008183">
    <property type="entry name" value="Aldose_1/G6P_1-epimerase"/>
</dbReference>
<evidence type="ECO:0000256" key="5">
    <source>
        <dbReference type="PIRSR" id="PIRSR016020-1"/>
    </source>
</evidence>
<evidence type="ECO:0000256" key="4">
    <source>
        <dbReference type="PIRNR" id="PIRNR016020"/>
    </source>
</evidence>
<organism evidence="6 7">
    <name type="scientific">Sapientia aquatica</name>
    <dbReference type="NCBI Taxonomy" id="1549640"/>
    <lineage>
        <taxon>Bacteria</taxon>
        <taxon>Pseudomonadati</taxon>
        <taxon>Pseudomonadota</taxon>
        <taxon>Betaproteobacteria</taxon>
        <taxon>Burkholderiales</taxon>
        <taxon>Oxalobacteraceae</taxon>
        <taxon>Sapientia</taxon>
    </lineage>
</organism>
<dbReference type="AlphaFoldDB" id="A0A4R5W4W4"/>
<evidence type="ECO:0000256" key="3">
    <source>
        <dbReference type="ARBA" id="ARBA00023235"/>
    </source>
</evidence>
<keyword evidence="3 4" id="KW-0413">Isomerase</keyword>
<sequence>MKHTLYSADGAKAEIALNGAHVTSWIPQEFGEQLFLSQQSDLKAGASIRGGVPVIFPQFAALGNLPKHGFARNQLWHLRQSDQPDRAVFELRDNDMTRAIWPHAFLAEITVVISGLALEVELAVTNTGTTPFDFTAALHTYLRVDDIAATRLLGLQGTTYRDSVTGTNGCVEKDDECAIVGQVDRIYFNASNKLTVKRNHHSVLVQSIGFPDAVVWNPGPELSAAMADMEPQGYQRMLCVEAANIGNPVVLQSGQRWSAAQRLLVSK</sequence>
<evidence type="ECO:0000313" key="7">
    <source>
        <dbReference type="Proteomes" id="UP000294829"/>
    </source>
</evidence>
<dbReference type="PANTHER" id="PTHR11122">
    <property type="entry name" value="APOSPORY-ASSOCIATED PROTEIN C-RELATED"/>
    <property type="match status" value="1"/>
</dbReference>
<dbReference type="InterPro" id="IPR011013">
    <property type="entry name" value="Gal_mutarotase_sf_dom"/>
</dbReference>
<keyword evidence="7" id="KW-1185">Reference proteome</keyword>
<evidence type="ECO:0000256" key="2">
    <source>
        <dbReference type="ARBA" id="ARBA00005866"/>
    </source>
</evidence>
<dbReference type="GO" id="GO:0047938">
    <property type="term" value="F:glucose-6-phosphate 1-epimerase activity"/>
    <property type="evidence" value="ECO:0007669"/>
    <property type="project" value="UniProtKB-UniRule"/>
</dbReference>
<dbReference type="PANTHER" id="PTHR11122:SF13">
    <property type="entry name" value="GLUCOSE-6-PHOSPHATE 1-EPIMERASE"/>
    <property type="match status" value="1"/>
</dbReference>
<comment type="caution">
    <text evidence="6">The sequence shown here is derived from an EMBL/GenBank/DDBJ whole genome shotgun (WGS) entry which is preliminary data.</text>
</comment>
<dbReference type="OrthoDB" id="9790727at2"/>
<comment type="similarity">
    <text evidence="2 4">Belongs to the glucose-6-phosphate 1-epimerase family.</text>
</comment>
<name>A0A4R5W4W4_9BURK</name>
<accession>A0A4R5W4W4</accession>
<dbReference type="Proteomes" id="UP000294829">
    <property type="component" value="Unassembled WGS sequence"/>
</dbReference>
<proteinExistence type="inferred from homology"/>
<dbReference type="GO" id="GO:0005737">
    <property type="term" value="C:cytoplasm"/>
    <property type="evidence" value="ECO:0007669"/>
    <property type="project" value="TreeGrafter"/>
</dbReference>
<dbReference type="PIRSF" id="PIRSF016020">
    <property type="entry name" value="PHexose_mutarotase"/>
    <property type="match status" value="1"/>
</dbReference>
<dbReference type="GO" id="GO:0005975">
    <property type="term" value="P:carbohydrate metabolic process"/>
    <property type="evidence" value="ECO:0007669"/>
    <property type="project" value="InterPro"/>
</dbReference>
<evidence type="ECO:0000256" key="1">
    <source>
        <dbReference type="ARBA" id="ARBA00001096"/>
    </source>
</evidence>
<evidence type="ECO:0000313" key="6">
    <source>
        <dbReference type="EMBL" id="TDK66629.1"/>
    </source>
</evidence>
<dbReference type="Pfam" id="PF01263">
    <property type="entry name" value="Aldose_epim"/>
    <property type="match status" value="1"/>
</dbReference>
<reference evidence="6 7" key="1">
    <citation type="submission" date="2019-03" db="EMBL/GenBank/DDBJ databases">
        <title>Sapientia aquatica gen. nov., sp. nov., isolated from a crater lake.</title>
        <authorList>
            <person name="Felfoldi T."/>
            <person name="Szabo A."/>
            <person name="Toth E."/>
            <person name="Schumann P."/>
            <person name="Keki Z."/>
            <person name="Marialigeti K."/>
            <person name="Mathe I."/>
        </authorList>
    </citation>
    <scope>NUCLEOTIDE SEQUENCE [LARGE SCALE GENOMIC DNA]</scope>
    <source>
        <strain evidence="6 7">SA-152</strain>
    </source>
</reference>
<gene>
    <name evidence="6" type="ORF">E2I14_09220</name>
</gene>
<dbReference type="SUPFAM" id="SSF74650">
    <property type="entry name" value="Galactose mutarotase-like"/>
    <property type="match status" value="1"/>
</dbReference>
<protein>
    <recommendedName>
        <fullName evidence="4">Putative glucose-6-phosphate 1-epimerase</fullName>
        <ecNumber evidence="4">5.1.3.15</ecNumber>
    </recommendedName>
</protein>
<dbReference type="Gene3D" id="2.70.98.10">
    <property type="match status" value="1"/>
</dbReference>
<dbReference type="InterPro" id="IPR025532">
    <property type="entry name" value="G6P_1-epimerase"/>
</dbReference>
<comment type="catalytic activity">
    <reaction evidence="1">
        <text>alpha-D-glucose 6-phosphate = beta-D-glucose 6-phosphate</text>
        <dbReference type="Rhea" id="RHEA:16249"/>
        <dbReference type="ChEBI" id="CHEBI:58225"/>
        <dbReference type="ChEBI" id="CHEBI:58247"/>
        <dbReference type="EC" id="5.1.3.15"/>
    </reaction>
</comment>
<dbReference type="RefSeq" id="WP_133327701.1">
    <property type="nucleotide sequence ID" value="NZ_SMYL01000003.1"/>
</dbReference>
<dbReference type="GO" id="GO:0030246">
    <property type="term" value="F:carbohydrate binding"/>
    <property type="evidence" value="ECO:0007669"/>
    <property type="project" value="UniProtKB-UniRule"/>
</dbReference>
<dbReference type="EMBL" id="SMYL01000003">
    <property type="protein sequence ID" value="TDK66629.1"/>
    <property type="molecule type" value="Genomic_DNA"/>
</dbReference>